<proteinExistence type="predicted"/>
<comment type="caution">
    <text evidence="5">The sequence shown here is derived from an EMBL/GenBank/DDBJ whole genome shotgun (WGS) entry which is preliminary data.</text>
</comment>
<evidence type="ECO:0000256" key="2">
    <source>
        <dbReference type="ARBA" id="ARBA00023157"/>
    </source>
</evidence>
<dbReference type="InterPro" id="IPR033989">
    <property type="entry name" value="CD209-like_CTLD"/>
</dbReference>
<dbReference type="InterPro" id="IPR018378">
    <property type="entry name" value="C-type_lectin_CS"/>
</dbReference>
<keyword evidence="6" id="KW-1185">Reference proteome</keyword>
<gene>
    <name evidence="5" type="ORF">ACEWY4_012125</name>
</gene>
<dbReference type="InterPro" id="IPR050111">
    <property type="entry name" value="C-type_lectin/snaclec_domain"/>
</dbReference>
<dbReference type="Gene3D" id="3.10.100.10">
    <property type="entry name" value="Mannose-Binding Protein A, subunit A"/>
    <property type="match status" value="1"/>
</dbReference>
<dbReference type="InterPro" id="IPR016187">
    <property type="entry name" value="CTDL_fold"/>
</dbReference>
<dbReference type="Proteomes" id="UP001591681">
    <property type="component" value="Unassembled WGS sequence"/>
</dbReference>
<dbReference type="Pfam" id="PF00059">
    <property type="entry name" value="Lectin_C"/>
    <property type="match status" value="1"/>
</dbReference>
<keyword evidence="1" id="KW-0430">Lectin</keyword>
<dbReference type="PROSITE" id="PS50041">
    <property type="entry name" value="C_TYPE_LECTIN_2"/>
    <property type="match status" value="1"/>
</dbReference>
<feature type="coiled-coil region" evidence="3">
    <location>
        <begin position="40"/>
        <end position="95"/>
    </location>
</feature>
<evidence type="ECO:0000313" key="5">
    <source>
        <dbReference type="EMBL" id="KAL2092327.1"/>
    </source>
</evidence>
<dbReference type="GO" id="GO:0030246">
    <property type="term" value="F:carbohydrate binding"/>
    <property type="evidence" value="ECO:0007669"/>
    <property type="project" value="UniProtKB-KW"/>
</dbReference>
<accession>A0ABD1JZL3</accession>
<evidence type="ECO:0000256" key="1">
    <source>
        <dbReference type="ARBA" id="ARBA00022734"/>
    </source>
</evidence>
<dbReference type="SUPFAM" id="SSF56436">
    <property type="entry name" value="C-type lectin-like"/>
    <property type="match status" value="1"/>
</dbReference>
<name>A0ABD1JZL3_9TELE</name>
<protein>
    <recommendedName>
        <fullName evidence="4">C-type lectin domain-containing protein</fullName>
    </recommendedName>
</protein>
<dbReference type="InterPro" id="IPR001304">
    <property type="entry name" value="C-type_lectin-like"/>
</dbReference>
<keyword evidence="3" id="KW-0175">Coiled coil</keyword>
<dbReference type="EMBL" id="JBHFQA010000010">
    <property type="protein sequence ID" value="KAL2092327.1"/>
    <property type="molecule type" value="Genomic_DNA"/>
</dbReference>
<dbReference type="AlphaFoldDB" id="A0ABD1JZL3"/>
<dbReference type="SMART" id="SM00034">
    <property type="entry name" value="CLECT"/>
    <property type="match status" value="1"/>
</dbReference>
<feature type="domain" description="C-type lectin" evidence="4">
    <location>
        <begin position="106"/>
        <end position="234"/>
    </location>
</feature>
<keyword evidence="2" id="KW-1015">Disulfide bond</keyword>
<dbReference type="CDD" id="cd03590">
    <property type="entry name" value="CLECT_DC-SIGN_like"/>
    <property type="match status" value="1"/>
</dbReference>
<sequence>MAVIIKDTGEGHISLSLNATGLSKELLLLRAEHGRLVAAKNSLQQDYNQARGDRSILQAQINREKAQQDRMLSQIKTLEEQQKEQALRVSRLELSCNRCPSEWEVEKDTCYYFPTPARVQRKGWNDAKADCITRGAQLVVIDTLEKQKFIAGVVRTRHSEGFNYISGYWIGLSEQEEGWHWITGSLITTGYWMPGEPNDYGVGAEDCAATYPKVDPLQTWNDAPCSYPLMWICEKNATSLAGSS</sequence>
<dbReference type="InterPro" id="IPR016186">
    <property type="entry name" value="C-type_lectin-like/link_sf"/>
</dbReference>
<evidence type="ECO:0000259" key="4">
    <source>
        <dbReference type="PROSITE" id="PS50041"/>
    </source>
</evidence>
<evidence type="ECO:0000256" key="3">
    <source>
        <dbReference type="SAM" id="Coils"/>
    </source>
</evidence>
<dbReference type="PROSITE" id="PS00615">
    <property type="entry name" value="C_TYPE_LECTIN_1"/>
    <property type="match status" value="1"/>
</dbReference>
<organism evidence="5 6">
    <name type="scientific">Coilia grayii</name>
    <name type="common">Gray's grenadier anchovy</name>
    <dbReference type="NCBI Taxonomy" id="363190"/>
    <lineage>
        <taxon>Eukaryota</taxon>
        <taxon>Metazoa</taxon>
        <taxon>Chordata</taxon>
        <taxon>Craniata</taxon>
        <taxon>Vertebrata</taxon>
        <taxon>Euteleostomi</taxon>
        <taxon>Actinopterygii</taxon>
        <taxon>Neopterygii</taxon>
        <taxon>Teleostei</taxon>
        <taxon>Clupei</taxon>
        <taxon>Clupeiformes</taxon>
        <taxon>Clupeoidei</taxon>
        <taxon>Engraulidae</taxon>
        <taxon>Coilinae</taxon>
        <taxon>Coilia</taxon>
    </lineage>
</organism>
<reference evidence="5 6" key="1">
    <citation type="submission" date="2024-09" db="EMBL/GenBank/DDBJ databases">
        <title>A chromosome-level genome assembly of Gray's grenadier anchovy, Coilia grayii.</title>
        <authorList>
            <person name="Fu Z."/>
        </authorList>
    </citation>
    <scope>NUCLEOTIDE SEQUENCE [LARGE SCALE GENOMIC DNA]</scope>
    <source>
        <strain evidence="5">G4</strain>
        <tissue evidence="5">Muscle</tissue>
    </source>
</reference>
<dbReference type="PANTHER" id="PTHR22803">
    <property type="entry name" value="MANNOSE, PHOSPHOLIPASE, LECTIN RECEPTOR RELATED"/>
    <property type="match status" value="1"/>
</dbReference>
<evidence type="ECO:0000313" key="6">
    <source>
        <dbReference type="Proteomes" id="UP001591681"/>
    </source>
</evidence>